<evidence type="ECO:0000313" key="1">
    <source>
        <dbReference type="EMBL" id="MDO7867618.1"/>
    </source>
</evidence>
<protein>
    <recommendedName>
        <fullName evidence="3">WD40-like Beta Propeller Repeat</fullName>
    </recommendedName>
</protein>
<proteinExistence type="predicted"/>
<dbReference type="InterPro" id="IPR011042">
    <property type="entry name" value="6-blade_b-propeller_TolB-like"/>
</dbReference>
<dbReference type="Gene3D" id="2.120.10.30">
    <property type="entry name" value="TolB, C-terminal domain"/>
    <property type="match status" value="1"/>
</dbReference>
<dbReference type="Pfam" id="PF07676">
    <property type="entry name" value="PD40"/>
    <property type="match status" value="1"/>
</dbReference>
<dbReference type="Proteomes" id="UP001233314">
    <property type="component" value="Unassembled WGS sequence"/>
</dbReference>
<accession>A0ABT9B380</accession>
<name>A0ABT9B380_9ACTN</name>
<evidence type="ECO:0008006" key="3">
    <source>
        <dbReference type="Google" id="ProtNLM"/>
    </source>
</evidence>
<dbReference type="SUPFAM" id="SSF82171">
    <property type="entry name" value="DPP6 N-terminal domain-like"/>
    <property type="match status" value="1"/>
</dbReference>
<sequence>MSRSDAVRRRGTFRALLMLALVAAIVLPVVGLRVLAKDSPEAVSRTGSVTLTPGHRLLYVVDGHVASLSLTGTAISLHGTPVVSDLLCARVYAAHGTGLCLRKINAVAWSATVLDRDLQATTTWPMAGEPALARVSPSGRMVAWTALTRGSSLSGSFSAVTSVVDTSTGTQVEDLAAYTVTKGKHGPRLHGTQVWGVTFVDDDRFYATVSHDGTRYLAVGSIHDRTLRTIAEDVTNPAVSPDGRRVAFVRPGVGERGRGLLAVMNLRTHGTVEFGEQRGVVDQPIWIDARTIGYVVRDDAGRSSIWSTPLGGGTPELLVDDAQSPSPL</sequence>
<dbReference type="RefSeq" id="WP_305027008.1">
    <property type="nucleotide sequence ID" value="NZ_JAUQTA010000001.1"/>
</dbReference>
<dbReference type="EMBL" id="JAUQTA010000001">
    <property type="protein sequence ID" value="MDO7867618.1"/>
    <property type="molecule type" value="Genomic_DNA"/>
</dbReference>
<gene>
    <name evidence="1" type="ORF">Q5722_04460</name>
</gene>
<dbReference type="InterPro" id="IPR011659">
    <property type="entry name" value="WD40"/>
</dbReference>
<evidence type="ECO:0000313" key="2">
    <source>
        <dbReference type="Proteomes" id="UP001233314"/>
    </source>
</evidence>
<comment type="caution">
    <text evidence="1">The sequence shown here is derived from an EMBL/GenBank/DDBJ whole genome shotgun (WGS) entry which is preliminary data.</text>
</comment>
<keyword evidence="2" id="KW-1185">Reference proteome</keyword>
<reference evidence="1 2" key="1">
    <citation type="submission" date="2023-07" db="EMBL/GenBank/DDBJ databases">
        <title>Nocardioides sp. nov WY-20 isolated from soil.</title>
        <authorList>
            <person name="Liu B."/>
            <person name="Wan Y."/>
        </authorList>
    </citation>
    <scope>NUCLEOTIDE SEQUENCE [LARGE SCALE GENOMIC DNA]</scope>
    <source>
        <strain evidence="1 2">WY-20</strain>
    </source>
</reference>
<organism evidence="1 2">
    <name type="scientific">Nocardioides jiangxiensis</name>
    <dbReference type="NCBI Taxonomy" id="3064524"/>
    <lineage>
        <taxon>Bacteria</taxon>
        <taxon>Bacillati</taxon>
        <taxon>Actinomycetota</taxon>
        <taxon>Actinomycetes</taxon>
        <taxon>Propionibacteriales</taxon>
        <taxon>Nocardioidaceae</taxon>
        <taxon>Nocardioides</taxon>
    </lineage>
</organism>